<comment type="function">
    <text evidence="1">Required for the transposition of the insertion element.</text>
</comment>
<dbReference type="AlphaFoldDB" id="A0A2L1TWF9"/>
<evidence type="ECO:0000313" key="6">
    <source>
        <dbReference type="EMBL" id="AVF24994.1"/>
    </source>
</evidence>
<dbReference type="Pfam" id="PF00872">
    <property type="entry name" value="Transposase_mut"/>
    <property type="match status" value="1"/>
</dbReference>
<evidence type="ECO:0000313" key="7">
    <source>
        <dbReference type="Proteomes" id="UP000239833"/>
    </source>
</evidence>
<dbReference type="EMBL" id="CP019655">
    <property type="protein sequence ID" value="AVF24994.1"/>
    <property type="molecule type" value="Genomic_DNA"/>
</dbReference>
<dbReference type="GO" id="GO:0006313">
    <property type="term" value="P:DNA transposition"/>
    <property type="evidence" value="ECO:0007669"/>
    <property type="project" value="InterPro"/>
</dbReference>
<gene>
    <name evidence="6" type="primary">tnp88_1</name>
    <name evidence="6" type="ORF">ERICIII_00787</name>
</gene>
<accession>A0A2L1TWF9</accession>
<organism evidence="6 7">
    <name type="scientific">Paenibacillus larvae subsp. larvae</name>
    <dbReference type="NCBI Taxonomy" id="147375"/>
    <lineage>
        <taxon>Bacteria</taxon>
        <taxon>Bacillati</taxon>
        <taxon>Bacillota</taxon>
        <taxon>Bacilli</taxon>
        <taxon>Bacillales</taxon>
        <taxon>Paenibacillaceae</taxon>
        <taxon>Paenibacillus</taxon>
    </lineage>
</organism>
<keyword evidence="5" id="KW-0233">DNA recombination</keyword>
<evidence type="ECO:0000256" key="1">
    <source>
        <dbReference type="ARBA" id="ARBA00002190"/>
    </source>
</evidence>
<dbReference type="GO" id="GO:0003677">
    <property type="term" value="F:DNA binding"/>
    <property type="evidence" value="ECO:0007669"/>
    <property type="project" value="UniProtKB-KW"/>
</dbReference>
<sequence length="56" mass="6333">MAQYQINVDSQLLHQLFLGNSQDAGVAKLLESVLNQVLQAQVSEQVEADRYERTEN</sequence>
<evidence type="ECO:0000256" key="2">
    <source>
        <dbReference type="ARBA" id="ARBA00010961"/>
    </source>
</evidence>
<proteinExistence type="inferred from homology"/>
<comment type="similarity">
    <text evidence="2">Belongs to the transposase mutator family.</text>
</comment>
<dbReference type="InterPro" id="IPR001207">
    <property type="entry name" value="Transposase_mutator"/>
</dbReference>
<evidence type="ECO:0000256" key="3">
    <source>
        <dbReference type="ARBA" id="ARBA00022578"/>
    </source>
</evidence>
<keyword evidence="3" id="KW-0815">Transposition</keyword>
<dbReference type="Proteomes" id="UP000239833">
    <property type="component" value="Chromosome"/>
</dbReference>
<dbReference type="GO" id="GO:0004803">
    <property type="term" value="F:transposase activity"/>
    <property type="evidence" value="ECO:0007669"/>
    <property type="project" value="InterPro"/>
</dbReference>
<evidence type="ECO:0000256" key="5">
    <source>
        <dbReference type="ARBA" id="ARBA00023172"/>
    </source>
</evidence>
<protein>
    <submittedName>
        <fullName evidence="6">Transposase</fullName>
    </submittedName>
</protein>
<evidence type="ECO:0000256" key="4">
    <source>
        <dbReference type="ARBA" id="ARBA00023125"/>
    </source>
</evidence>
<keyword evidence="4" id="KW-0238">DNA-binding</keyword>
<name>A0A2L1TWF9_9BACL</name>
<reference evidence="7" key="1">
    <citation type="submission" date="2017-02" db="EMBL/GenBank/DDBJ databases">
        <title>Delineation of Paenibacillus larvae strains originating from foulbrood outbreaks.</title>
        <authorList>
            <person name="Beims H."/>
            <person name="Bunk B."/>
            <person name="Sproeer C."/>
            <person name="Mohr K.I."/>
            <person name="Pradella S."/>
            <person name="Guenther G."/>
            <person name="Rohde M."/>
            <person name="von der Ohe W."/>
            <person name="Steinert M."/>
        </authorList>
    </citation>
    <scope>NUCLEOTIDE SEQUENCE [LARGE SCALE GENOMIC DNA]</scope>
    <source>
        <strain evidence="7">Eric_III</strain>
    </source>
</reference>